<dbReference type="AlphaFoldDB" id="A0A7I5E6U1"/>
<dbReference type="WBParaSite" id="HCON_00035570-00001">
    <property type="protein sequence ID" value="HCON_00035570-00001"/>
    <property type="gene ID" value="HCON_00035570"/>
</dbReference>
<sequence length="110" mass="12464">MNGPINLWSESEVRRAMGKMKDGKATGPDGVPIEAWKALGEHEIKWFTRFLSTVTAKGRIPDAWRRSTIVPIFKQNGDAMNAHMMKMYERLVDSSERIGPNLTRAVRLHA</sequence>
<accession>A0A7I5E6U1</accession>
<protein>
    <submittedName>
        <fullName evidence="2">Globin domain containing protein</fullName>
    </submittedName>
</protein>
<organism evidence="1 2">
    <name type="scientific">Haemonchus contortus</name>
    <name type="common">Barber pole worm</name>
    <dbReference type="NCBI Taxonomy" id="6289"/>
    <lineage>
        <taxon>Eukaryota</taxon>
        <taxon>Metazoa</taxon>
        <taxon>Ecdysozoa</taxon>
        <taxon>Nematoda</taxon>
        <taxon>Chromadorea</taxon>
        <taxon>Rhabditida</taxon>
        <taxon>Rhabditina</taxon>
        <taxon>Rhabditomorpha</taxon>
        <taxon>Strongyloidea</taxon>
        <taxon>Trichostrongylidae</taxon>
        <taxon>Haemonchus</taxon>
    </lineage>
</organism>
<name>A0A7I5E6U1_HAECO</name>
<dbReference type="Proteomes" id="UP000025227">
    <property type="component" value="Unplaced"/>
</dbReference>
<keyword evidence="1" id="KW-1185">Reference proteome</keyword>
<evidence type="ECO:0000313" key="2">
    <source>
        <dbReference type="WBParaSite" id="HCON_00035570-00001"/>
    </source>
</evidence>
<dbReference type="OrthoDB" id="5858849at2759"/>
<reference evidence="2" key="1">
    <citation type="submission" date="2020-12" db="UniProtKB">
        <authorList>
            <consortium name="WormBaseParasite"/>
        </authorList>
    </citation>
    <scope>IDENTIFICATION</scope>
    <source>
        <strain evidence="2">MHco3</strain>
    </source>
</reference>
<evidence type="ECO:0000313" key="1">
    <source>
        <dbReference type="Proteomes" id="UP000025227"/>
    </source>
</evidence>
<dbReference type="PANTHER" id="PTHR19446">
    <property type="entry name" value="REVERSE TRANSCRIPTASES"/>
    <property type="match status" value="1"/>
</dbReference>
<proteinExistence type="predicted"/>